<dbReference type="Proteomes" id="UP001176059">
    <property type="component" value="Unassembled WGS sequence"/>
</dbReference>
<feature type="transmembrane region" description="Helical" evidence="1">
    <location>
        <begin position="29"/>
        <end position="50"/>
    </location>
</feature>
<reference evidence="2" key="2">
    <citation type="journal article" date="2023" name="Proc. Natl. Acad. Sci. U.S.A.">
        <title>A global phylogenomic analysis of the shiitake genus Lentinula.</title>
        <authorList>
            <person name="Sierra-Patev S."/>
            <person name="Min B."/>
            <person name="Naranjo-Ortiz M."/>
            <person name="Looney B."/>
            <person name="Konkel Z."/>
            <person name="Slot J.C."/>
            <person name="Sakamoto Y."/>
            <person name="Steenwyk J.L."/>
            <person name="Rokas A."/>
            <person name="Carro J."/>
            <person name="Camarero S."/>
            <person name="Ferreira P."/>
            <person name="Molpeceres G."/>
            <person name="Ruiz-Duenas F.J."/>
            <person name="Serrano A."/>
            <person name="Henrissat B."/>
            <person name="Drula E."/>
            <person name="Hughes K.W."/>
            <person name="Mata J.L."/>
            <person name="Ishikawa N.K."/>
            <person name="Vargas-Isla R."/>
            <person name="Ushijima S."/>
            <person name="Smith C.A."/>
            <person name="Donoghue J."/>
            <person name="Ahrendt S."/>
            <person name="Andreopoulos W."/>
            <person name="He G."/>
            <person name="LaButti K."/>
            <person name="Lipzen A."/>
            <person name="Ng V."/>
            <person name="Riley R."/>
            <person name="Sandor L."/>
            <person name="Barry K."/>
            <person name="Martinez A.T."/>
            <person name="Xiao Y."/>
            <person name="Gibbons J.G."/>
            <person name="Terashima K."/>
            <person name="Grigoriev I.V."/>
            <person name="Hibbett D."/>
        </authorList>
    </citation>
    <scope>NUCLEOTIDE SEQUENCE</scope>
    <source>
        <strain evidence="2">ET3784</strain>
    </source>
</reference>
<evidence type="ECO:0000313" key="3">
    <source>
        <dbReference type="Proteomes" id="UP001176059"/>
    </source>
</evidence>
<sequence length="688" mass="76545">MTCYPPKPLEALPQRSYERRWQGFFRIGYFLRPFSFVFHTSMGMLYLSLVQTVLAQAPVNDVVSWPSGLLLLASILYAALGTSADRLWEIEPSSGIFLFSGLPQISISLMQRVTWSANACHFVPGVRSANGVSNFWVRAESISASARTEALQKALALLHCVSWEIRAEAVQEMRFDHKIWKLSPEGFIYPASQITYPPNIKPLISTPSIKPPPSIVIPCARDFLLFAAIEYHAFQHWVVEIRRKEVIFSTYGMPFHSIVNVDNEDDALLVVAAQMVRRPHGQSSLRSRARKIMDPHTEHLFLDLDGVDLDVPICSVDFNAYAPKRSKVSASLRELAHSYYVVLQHIKRSSPRHDCDITGHIARINFGQTLWVALLGGAVLDHGRMTFLNLPSARANWKVSADYAYLTRVEAVLEQLEPVANTPIFESTITGSGGISRDTAIPFLIAGIMGQMIICYFLSVGTSAGVWTSVILANSLYSGKLHDWHTIYYGKSDSTNQPGLKLRVPDVKKDWMCVATFDRSSPKEGILRQGFLLNVFGLIAAIFGAIFQSQTRRALGFSSFTPTPSWVVYTSVALCVGTSVLIILMLVLQYISERAWTEDAMFPTRVMVYSTLSASLIVSALAVLFRVKNMPHFWPILDAVTWISGLPMGMIENGRIFSADDNILHLALLNRWMMGAVASAVGSSGKRG</sequence>
<feature type="transmembrane region" description="Helical" evidence="1">
    <location>
        <begin position="453"/>
        <end position="477"/>
    </location>
</feature>
<comment type="caution">
    <text evidence="2">The sequence shown here is derived from an EMBL/GenBank/DDBJ whole genome shotgun (WGS) entry which is preliminary data.</text>
</comment>
<proteinExistence type="predicted"/>
<dbReference type="EMBL" id="JANVFO010000035">
    <property type="protein sequence ID" value="KAJ3730102.1"/>
    <property type="molecule type" value="Genomic_DNA"/>
</dbReference>
<dbReference type="AlphaFoldDB" id="A0AA38JHL5"/>
<feature type="transmembrane region" description="Helical" evidence="1">
    <location>
        <begin position="62"/>
        <end position="80"/>
    </location>
</feature>
<feature type="transmembrane region" description="Helical" evidence="1">
    <location>
        <begin position="526"/>
        <end position="547"/>
    </location>
</feature>
<organism evidence="2 3">
    <name type="scientific">Lentinula guzmanii</name>
    <dbReference type="NCBI Taxonomy" id="2804957"/>
    <lineage>
        <taxon>Eukaryota</taxon>
        <taxon>Fungi</taxon>
        <taxon>Dikarya</taxon>
        <taxon>Basidiomycota</taxon>
        <taxon>Agaricomycotina</taxon>
        <taxon>Agaricomycetes</taxon>
        <taxon>Agaricomycetidae</taxon>
        <taxon>Agaricales</taxon>
        <taxon>Marasmiineae</taxon>
        <taxon>Omphalotaceae</taxon>
        <taxon>Lentinula</taxon>
    </lineage>
</organism>
<accession>A0AA38JHL5</accession>
<reference evidence="2" key="1">
    <citation type="submission" date="2022-08" db="EMBL/GenBank/DDBJ databases">
        <authorList>
            <consortium name="DOE Joint Genome Institute"/>
            <person name="Min B."/>
            <person name="Sierra-Patev S."/>
            <person name="Naranjo-Ortiz M."/>
            <person name="Looney B."/>
            <person name="Konkel Z."/>
            <person name="Slot J.C."/>
            <person name="Sakamoto Y."/>
            <person name="Steenwyk J.L."/>
            <person name="Rokas A."/>
            <person name="Carro J."/>
            <person name="Camarero S."/>
            <person name="Ferreira P."/>
            <person name="Molpeceres G."/>
            <person name="Ruiz-duenas F.J."/>
            <person name="Serrano A."/>
            <person name="Henrissat B."/>
            <person name="Drula E."/>
            <person name="Hughes K.W."/>
            <person name="Mata J.L."/>
            <person name="Ishikawa N.K."/>
            <person name="Vargas-Isla R."/>
            <person name="Ushijima S."/>
            <person name="Smith C.A."/>
            <person name="Ahrendt S."/>
            <person name="Andreopoulos W."/>
            <person name="He G."/>
            <person name="LaButti K."/>
            <person name="Lipzen A."/>
            <person name="Ng V."/>
            <person name="Riley R."/>
            <person name="Sandor L."/>
            <person name="Barry K."/>
            <person name="Martinez A.T."/>
            <person name="Xiao Y."/>
            <person name="Gibbons J.G."/>
            <person name="Terashima K."/>
            <person name="Hibbett D.S."/>
            <person name="Grigoriev I.V."/>
        </authorList>
    </citation>
    <scope>NUCLEOTIDE SEQUENCE</scope>
    <source>
        <strain evidence="2">ET3784</strain>
    </source>
</reference>
<name>A0AA38JHL5_9AGAR</name>
<feature type="transmembrane region" description="Helical" evidence="1">
    <location>
        <begin position="606"/>
        <end position="625"/>
    </location>
</feature>
<gene>
    <name evidence="2" type="ORF">DFJ43DRAFT_467135</name>
</gene>
<evidence type="ECO:0000313" key="2">
    <source>
        <dbReference type="EMBL" id="KAJ3730102.1"/>
    </source>
</evidence>
<feature type="transmembrane region" description="Helical" evidence="1">
    <location>
        <begin position="567"/>
        <end position="591"/>
    </location>
</feature>
<keyword evidence="3" id="KW-1185">Reference proteome</keyword>
<keyword evidence="1" id="KW-0812">Transmembrane</keyword>
<evidence type="ECO:0000256" key="1">
    <source>
        <dbReference type="SAM" id="Phobius"/>
    </source>
</evidence>
<protein>
    <submittedName>
        <fullName evidence="2">Uncharacterized protein</fullName>
    </submittedName>
</protein>
<keyword evidence="1" id="KW-1133">Transmembrane helix</keyword>
<keyword evidence="1" id="KW-0472">Membrane</keyword>